<accession>A0A3R9XUI5</accession>
<name>A0A3R9XUI5_9RICK</name>
<organism evidence="2 3">
    <name type="scientific">Candidatus Aquarickettsia rohweri</name>
    <dbReference type="NCBI Taxonomy" id="2602574"/>
    <lineage>
        <taxon>Bacteria</taxon>
        <taxon>Pseudomonadati</taxon>
        <taxon>Pseudomonadota</taxon>
        <taxon>Alphaproteobacteria</taxon>
        <taxon>Rickettsiales</taxon>
        <taxon>Candidatus Midichloriaceae</taxon>
        <taxon>Candidatus Aquarickettsia</taxon>
    </lineage>
</organism>
<gene>
    <name evidence="2" type="ORF">EIC27_00330</name>
</gene>
<evidence type="ECO:0000313" key="2">
    <source>
        <dbReference type="EMBL" id="RST72177.1"/>
    </source>
</evidence>
<dbReference type="AlphaFoldDB" id="A0A3R9XUI5"/>
<dbReference type="Gene3D" id="3.40.50.300">
    <property type="entry name" value="P-loop containing nucleotide triphosphate hydrolases"/>
    <property type="match status" value="1"/>
</dbReference>
<dbReference type="EMBL" id="RXFM01000003">
    <property type="protein sequence ID" value="RST72177.1"/>
    <property type="molecule type" value="Genomic_DNA"/>
</dbReference>
<feature type="domain" description="Hda lid" evidence="1">
    <location>
        <begin position="146"/>
        <end position="202"/>
    </location>
</feature>
<proteinExistence type="predicted"/>
<protein>
    <recommendedName>
        <fullName evidence="1">Hda lid domain-containing protein</fullName>
    </recommendedName>
</protein>
<sequence>MQRKLNLKTPYQVNEDELIVSLANIEIYKSIFKCDKWVNNRILIIGSEKSGKTSFANLWRNTVNAKIIKNIDNLEDNQRVIVDNIENFNELNLINIINFTQERSLSLLMTCSKYPSFKLNDLASRIKSTYKLIIKEPDENLAKLLLKKFFKQRQIKISEEVINYIYNNIQRKYSSIEQIVSLLDNQSIIQGRKLTVKFIQDVFKKFNIANEE</sequence>
<dbReference type="InterPro" id="IPR027417">
    <property type="entry name" value="P-loop_NTPase"/>
</dbReference>
<dbReference type="RefSeq" id="WP_126044178.1">
    <property type="nucleotide sequence ID" value="NZ_RXFM01000003.1"/>
</dbReference>
<keyword evidence="3" id="KW-1185">Reference proteome</keyword>
<reference evidence="3" key="1">
    <citation type="submission" date="2018-11" db="EMBL/GenBank/DDBJ databases">
        <title>Phylogenetic, genomic, and biogeographic characterization of a novel and ubiquitous marine invertebrate-associated Rickettsiales parasite, Candidatus Marinoinvertebrata rohwerii, gen. nov., sp. nov.</title>
        <authorList>
            <person name="Klinges J.G."/>
            <person name="Rosales S.M."/>
            <person name="Mcminds R."/>
            <person name="Shaver E.C."/>
            <person name="Shantz A."/>
            <person name="Peters E.C."/>
            <person name="Burkepile D.E."/>
            <person name="Silliman B.R."/>
            <person name="Vega Thurber R.L."/>
        </authorList>
    </citation>
    <scope>NUCLEOTIDE SEQUENCE [LARGE SCALE GENOMIC DNA]</scope>
    <source>
        <strain evidence="3">a_cerv_44</strain>
    </source>
</reference>
<comment type="caution">
    <text evidence="2">The sequence shown here is derived from an EMBL/GenBank/DDBJ whole genome shotgun (WGS) entry which is preliminary data.</text>
</comment>
<evidence type="ECO:0000313" key="3">
    <source>
        <dbReference type="Proteomes" id="UP000279470"/>
    </source>
</evidence>
<dbReference type="Proteomes" id="UP000279470">
    <property type="component" value="Unassembled WGS sequence"/>
</dbReference>
<dbReference type="OrthoDB" id="7390113at2"/>
<dbReference type="InterPro" id="IPR055199">
    <property type="entry name" value="Hda_lid"/>
</dbReference>
<evidence type="ECO:0000259" key="1">
    <source>
        <dbReference type="Pfam" id="PF22688"/>
    </source>
</evidence>
<dbReference type="Gene3D" id="1.10.8.60">
    <property type="match status" value="1"/>
</dbReference>
<dbReference type="SUPFAM" id="SSF52540">
    <property type="entry name" value="P-loop containing nucleoside triphosphate hydrolases"/>
    <property type="match status" value="1"/>
</dbReference>
<dbReference type="Pfam" id="PF22688">
    <property type="entry name" value="Hda_lid"/>
    <property type="match status" value="1"/>
</dbReference>